<dbReference type="Pfam" id="PF01051">
    <property type="entry name" value="Rep3_N"/>
    <property type="match status" value="1"/>
</dbReference>
<dbReference type="GO" id="GO:0006270">
    <property type="term" value="P:DNA replication initiation"/>
    <property type="evidence" value="ECO:0007669"/>
    <property type="project" value="InterPro"/>
</dbReference>
<gene>
    <name evidence="3" type="ORF">CWI32_14395</name>
</gene>
<evidence type="ECO:0000313" key="3">
    <source>
        <dbReference type="EMBL" id="PJO74273.1"/>
    </source>
</evidence>
<dbReference type="AlphaFoldDB" id="A0A2H9YNR6"/>
<evidence type="ECO:0000256" key="1">
    <source>
        <dbReference type="ARBA" id="ARBA00038283"/>
    </source>
</evidence>
<protein>
    <submittedName>
        <fullName evidence="3">RepB family plasmid replication initiator protein</fullName>
    </submittedName>
</protein>
<dbReference type="Proteomes" id="UP000243446">
    <property type="component" value="Unassembled WGS sequence"/>
</dbReference>
<dbReference type="Pfam" id="PF21205">
    <property type="entry name" value="Rep3_C"/>
    <property type="match status" value="1"/>
</dbReference>
<dbReference type="NCBIfam" id="NF038290">
    <property type="entry name" value="repM_Acin"/>
    <property type="match status" value="1"/>
</dbReference>
<dbReference type="SUPFAM" id="SSF46785">
    <property type="entry name" value="Winged helix' DNA-binding domain"/>
    <property type="match status" value="2"/>
</dbReference>
<comment type="caution">
    <text evidence="3">The sequence shown here is derived from an EMBL/GenBank/DDBJ whole genome shotgun (WGS) entry which is preliminary data.</text>
</comment>
<reference evidence="3 4" key="1">
    <citation type="submission" date="2017-11" db="EMBL/GenBank/DDBJ databases">
        <title>Revising the taxonomy of the Acinetobacter lwoffii group: the description of Acinetobacter pseudolwoffii sp. nov. and emended description of Acinetobacter lwoffii.</title>
        <authorList>
            <person name="Nemec A."/>
            <person name="Radolfova-Krizova L."/>
        </authorList>
    </citation>
    <scope>NUCLEOTIDE SEQUENCE [LARGE SCALE GENOMIC DNA]</scope>
    <source>
        <strain evidence="3 4">ANC 5044</strain>
    </source>
</reference>
<dbReference type="InterPro" id="IPR036388">
    <property type="entry name" value="WH-like_DNA-bd_sf"/>
</dbReference>
<dbReference type="Gene3D" id="1.10.10.10">
    <property type="entry name" value="Winged helix-like DNA-binding domain superfamily/Winged helix DNA-binding domain"/>
    <property type="match status" value="2"/>
</dbReference>
<comment type="similarity">
    <text evidence="1">Belongs to the initiator RepB protein family.</text>
</comment>
<evidence type="ECO:0000313" key="4">
    <source>
        <dbReference type="Proteomes" id="UP000243446"/>
    </source>
</evidence>
<organism evidence="3 4">
    <name type="scientific">Acinetobacter pseudolwoffii</name>
    <dbReference type="NCBI Taxonomy" id="2053287"/>
    <lineage>
        <taxon>Bacteria</taxon>
        <taxon>Pseudomonadati</taxon>
        <taxon>Pseudomonadota</taxon>
        <taxon>Gammaproteobacteria</taxon>
        <taxon>Moraxellales</taxon>
        <taxon>Moraxellaceae</taxon>
        <taxon>Acinetobacter</taxon>
    </lineage>
</organism>
<evidence type="ECO:0000259" key="2">
    <source>
        <dbReference type="Pfam" id="PF01051"/>
    </source>
</evidence>
<sequence>MSKNIVVKANILIEASYKLDLVEMRLILLAIIEARESKTLIDANSLIKISAKKYAEMFDISLKNSYSMLRGACKTLFDRQFSYVDWDFDLLSEDTSKIFFTSRWVSKVGYKPGFVYLSFAPDVIPLISRLEKEFTRYDLLQISKFSSIYAVRIYEICMQWKIAKKFYISLSDLRNTLGLTEIELSRIDNFQKKVLEVAKDQINESSDITIDYKTKKSGTKITGFEFTIRSKTSQPIKMEIALNDKQILLFSNKLVHEPSFASKYSKVGESYDDFAIRISENLTIPDKVQEYLPYLEKVGFNTA</sequence>
<dbReference type="GO" id="GO:0003887">
    <property type="term" value="F:DNA-directed DNA polymerase activity"/>
    <property type="evidence" value="ECO:0007669"/>
    <property type="project" value="InterPro"/>
</dbReference>
<dbReference type="RefSeq" id="WP_004733876.1">
    <property type="nucleotide sequence ID" value="NZ_CBDBYO010000016.1"/>
</dbReference>
<dbReference type="InterPro" id="IPR000525">
    <property type="entry name" value="Initiator_Rep_WH1"/>
</dbReference>
<proteinExistence type="inferred from homology"/>
<dbReference type="InterPro" id="IPR036390">
    <property type="entry name" value="WH_DNA-bd_sf"/>
</dbReference>
<feature type="domain" description="Initiator Rep protein WH1" evidence="2">
    <location>
        <begin position="5"/>
        <end position="158"/>
    </location>
</feature>
<accession>A0A2H9YNR6</accession>
<name>A0A2H9YNR6_9GAMM</name>
<dbReference type="EMBL" id="PHRG01000014">
    <property type="protein sequence ID" value="PJO74273.1"/>
    <property type="molecule type" value="Genomic_DNA"/>
</dbReference>